<keyword evidence="1" id="KW-0732">Signal</keyword>
<dbReference type="Pfam" id="PF17263">
    <property type="entry name" value="DUF5329"/>
    <property type="match status" value="1"/>
</dbReference>
<evidence type="ECO:0000256" key="1">
    <source>
        <dbReference type="SAM" id="SignalP"/>
    </source>
</evidence>
<name>A0A859CT18_9GAMM</name>
<dbReference type="InterPro" id="IPR035242">
    <property type="entry name" value="DUF5329"/>
</dbReference>
<dbReference type="RefSeq" id="WP_217909040.1">
    <property type="nucleotide sequence ID" value="NZ_BAAAEF010000003.1"/>
</dbReference>
<dbReference type="EMBL" id="CP054301">
    <property type="protein sequence ID" value="QKK79256.1"/>
    <property type="molecule type" value="Genomic_DNA"/>
</dbReference>
<sequence>MKKKTLFFMLMTFFTINLFASTQDEISHLLDYVGITECKYERNGTLYNGAEAANHINKKYDYYRNKVQTAEDFIEYAATKSVFSGKYYLIHCNDNPPVKSQDWLSAELVRYRDTQK</sequence>
<gene>
    <name evidence="2" type="ORF">MP3633_0519</name>
</gene>
<accession>A0A859CT18</accession>
<evidence type="ECO:0000313" key="3">
    <source>
        <dbReference type="Proteomes" id="UP000509371"/>
    </source>
</evidence>
<dbReference type="KEGG" id="mpri:MP3633_0519"/>
<dbReference type="AlphaFoldDB" id="A0A859CT18"/>
<protein>
    <submittedName>
        <fullName evidence="2">Putative secreted protein</fullName>
    </submittedName>
</protein>
<dbReference type="Proteomes" id="UP000509371">
    <property type="component" value="Chromosome"/>
</dbReference>
<evidence type="ECO:0000313" key="2">
    <source>
        <dbReference type="EMBL" id="QKK79256.1"/>
    </source>
</evidence>
<proteinExistence type="predicted"/>
<reference evidence="2 3" key="1">
    <citation type="submission" date="2020-06" db="EMBL/GenBank/DDBJ databases">
        <authorList>
            <person name="Voronona O.L."/>
            <person name="Aksenova E.I."/>
            <person name="Kunda M.S."/>
            <person name="Semenov A.N."/>
            <person name="Ryzhova N."/>
        </authorList>
    </citation>
    <scope>NUCLEOTIDE SEQUENCE [LARGE SCALE GENOMIC DNA]</scope>
    <source>
        <strain evidence="2 3">MPKMM3633</strain>
    </source>
</reference>
<feature type="signal peptide" evidence="1">
    <location>
        <begin position="1"/>
        <end position="20"/>
    </location>
</feature>
<organism evidence="2 3">
    <name type="scientific">Marinomonas primoryensis</name>
    <dbReference type="NCBI Taxonomy" id="178399"/>
    <lineage>
        <taxon>Bacteria</taxon>
        <taxon>Pseudomonadati</taxon>
        <taxon>Pseudomonadota</taxon>
        <taxon>Gammaproteobacteria</taxon>
        <taxon>Oceanospirillales</taxon>
        <taxon>Oceanospirillaceae</taxon>
        <taxon>Marinomonas</taxon>
    </lineage>
</organism>
<feature type="chain" id="PRO_5032573245" evidence="1">
    <location>
        <begin position="21"/>
        <end position="116"/>
    </location>
</feature>